<dbReference type="OrthoDB" id="36731at10239"/>
<dbReference type="Pfam" id="PF10544">
    <property type="entry name" value="T5orf172"/>
    <property type="match status" value="1"/>
</dbReference>
<evidence type="ECO:0000313" key="3">
    <source>
        <dbReference type="EMBL" id="CCV02219.1"/>
    </source>
</evidence>
<dbReference type="InterPro" id="IPR018879">
    <property type="entry name" value="MSV199_dom"/>
</dbReference>
<dbReference type="KEGG" id="vg:18501219"/>
<evidence type="ECO:0008006" key="5">
    <source>
        <dbReference type="Google" id="ProtNLM"/>
    </source>
</evidence>
<proteinExistence type="predicted"/>
<dbReference type="InterPro" id="IPR018306">
    <property type="entry name" value="Phage_T5_Orf172_DNA-bd"/>
</dbReference>
<feature type="domain" description="Bacteriophage T5 Orf172 DNA-binding" evidence="1">
    <location>
        <begin position="212"/>
        <end position="301"/>
    </location>
</feature>
<evidence type="ECO:0000313" key="4">
    <source>
        <dbReference type="Proteomes" id="UP000136450"/>
    </source>
</evidence>
<evidence type="ECO:0000259" key="2">
    <source>
        <dbReference type="Pfam" id="PF10553"/>
    </source>
</evidence>
<organism evidence="3 4">
    <name type="scientific">Invertebrate iridescent virus 30</name>
    <dbReference type="NCBI Taxonomy" id="345585"/>
    <lineage>
        <taxon>Viruses</taxon>
        <taxon>Varidnaviria</taxon>
        <taxon>Bamfordvirae</taxon>
        <taxon>Nucleocytoviricota</taxon>
        <taxon>Megaviricetes</taxon>
        <taxon>Pimascovirales</taxon>
        <taxon>Pimascovirales incertae sedis</taxon>
        <taxon>Iridoviridae</taxon>
        <taxon>Betairidovirinae</taxon>
        <taxon>Chloriridovirus</taxon>
        <taxon>Chloriridovirus simulium1</taxon>
        <taxon>Invertebrate iridescent virus 22</taxon>
    </lineage>
</organism>
<evidence type="ECO:0000259" key="1">
    <source>
        <dbReference type="Pfam" id="PF10544"/>
    </source>
</evidence>
<dbReference type="GeneID" id="18501219"/>
<dbReference type="Proteomes" id="UP000136450">
    <property type="component" value="Segment"/>
</dbReference>
<name>W8W2V9_9VIRU</name>
<accession>W8W2V9</accession>
<reference evidence="3 4" key="1">
    <citation type="submission" date="2013-03" db="EMBL/GenBank/DDBJ databases">
        <title>Genomic and evolutionary features of invertebrate iridoviruse.</title>
        <authorList>
            <person name="Piegu B."/>
            <person name="Guizard S."/>
            <person name="Bideshi D."/>
            <person name="Spears T."/>
            <person name="Federici B."/>
            <person name="Bigot Y."/>
        </authorList>
    </citation>
    <scope>NUCLEOTIDE SEQUENCE [LARGE SCALE GENOMIC DNA]</scope>
</reference>
<gene>
    <name evidence="3" type="primary">024R</name>
    <name evidence="3" type="ORF">IIV30_024R</name>
</gene>
<dbReference type="Pfam" id="PF10553">
    <property type="entry name" value="MSV199"/>
    <property type="match status" value="1"/>
</dbReference>
<dbReference type="EMBL" id="HF920636">
    <property type="protein sequence ID" value="CCV02219.1"/>
    <property type="molecule type" value="Genomic_DNA"/>
</dbReference>
<feature type="domain" description="MSV199" evidence="2">
    <location>
        <begin position="21"/>
        <end position="154"/>
    </location>
</feature>
<dbReference type="RefSeq" id="YP_009010318.1">
    <property type="nucleotide sequence ID" value="NC_023611.1"/>
</dbReference>
<protein>
    <recommendedName>
        <fullName evidence="5">MSV199 domain-containing protein</fullName>
    </recommendedName>
</protein>
<sequence length="424" mass="50233">MENYYTDKRVQLALEKSSELMDILTFVKEVNFEIKDNLGFDVLWDSMTGKHCVNVHTILLKWMGYENNDRFAKQDFIRLLESNKIPYFSIGYKDPLIEEFPQIQEEIKIMLPMNQSTKRWLIMEPKNFKEAIMCLTTKKSKEIRKYYLLLEELVQLYGAYTHKFKEQQFNQQIQAKDDQIQAKDDQIQANLDHILLLKDLLIDDQKREKTQVLYIATSQNYARQNRFKVGGVENTQKLDSRLSVYNSRSASGDEWYYSDTFLVADYRQIELRLKDLLGRFRDKKSKEIYILHYSNIKYIVEYLSTHYNDEIDEVNQKLTEFISNLNSHQLRPIVPPPICVRFANITTLKEDGTTTSTTLQSKSKENFINKLTDYIHQLDECTTQISKKKVFDDLKVKKDRKDKYPVLKSLLSQLRPDVVLKLKE</sequence>